<evidence type="ECO:0000313" key="1">
    <source>
        <dbReference type="EMBL" id="MPM88687.1"/>
    </source>
</evidence>
<reference evidence="1" key="1">
    <citation type="submission" date="2019-08" db="EMBL/GenBank/DDBJ databases">
        <authorList>
            <person name="Kucharzyk K."/>
            <person name="Murdoch R.W."/>
            <person name="Higgins S."/>
            <person name="Loffler F."/>
        </authorList>
    </citation>
    <scope>NUCLEOTIDE SEQUENCE</scope>
</reference>
<accession>A0A645DHF5</accession>
<name>A0A645DHF5_9ZZZZ</name>
<dbReference type="AlphaFoldDB" id="A0A645DHF5"/>
<gene>
    <name evidence="1" type="ORF">SDC9_135791</name>
</gene>
<proteinExistence type="predicted"/>
<protein>
    <submittedName>
        <fullName evidence="1">Uncharacterized protein</fullName>
    </submittedName>
</protein>
<sequence length="72" mass="8279">MKLGKVFIEIGYVTLVRVCHLQLGGTASKKNQSYENHYRDYCAGMFHGQEYSIQCKSNQRTVTLQAQITTKY</sequence>
<organism evidence="1">
    <name type="scientific">bioreactor metagenome</name>
    <dbReference type="NCBI Taxonomy" id="1076179"/>
    <lineage>
        <taxon>unclassified sequences</taxon>
        <taxon>metagenomes</taxon>
        <taxon>ecological metagenomes</taxon>
    </lineage>
</organism>
<comment type="caution">
    <text evidence="1">The sequence shown here is derived from an EMBL/GenBank/DDBJ whole genome shotgun (WGS) entry which is preliminary data.</text>
</comment>
<dbReference type="EMBL" id="VSSQ01036258">
    <property type="protein sequence ID" value="MPM88687.1"/>
    <property type="molecule type" value="Genomic_DNA"/>
</dbReference>